<dbReference type="PANTHER" id="PTHR34203">
    <property type="entry name" value="METHYLTRANSFERASE, FKBM FAMILY PROTEIN"/>
    <property type="match status" value="1"/>
</dbReference>
<dbReference type="SUPFAM" id="SSF53335">
    <property type="entry name" value="S-adenosyl-L-methionine-dependent methyltransferases"/>
    <property type="match status" value="1"/>
</dbReference>
<dbReference type="RefSeq" id="WP_191201336.1">
    <property type="nucleotide sequence ID" value="NZ_BAAAPA010000001.1"/>
</dbReference>
<dbReference type="Pfam" id="PF05050">
    <property type="entry name" value="Methyltransf_21"/>
    <property type="match status" value="1"/>
</dbReference>
<dbReference type="InterPro" id="IPR006342">
    <property type="entry name" value="FkbM_mtfrase"/>
</dbReference>
<protein>
    <submittedName>
        <fullName evidence="2">FkbM family methyltransferase</fullName>
    </submittedName>
</protein>
<dbReference type="NCBIfam" id="TIGR01444">
    <property type="entry name" value="fkbM_fam"/>
    <property type="match status" value="1"/>
</dbReference>
<name>A0ABR8MN68_9ACTN</name>
<reference evidence="2 3" key="1">
    <citation type="submission" date="2020-09" db="EMBL/GenBank/DDBJ databases">
        <title>novel species in genus Nocardioides.</title>
        <authorList>
            <person name="Zhang G."/>
        </authorList>
    </citation>
    <scope>NUCLEOTIDE SEQUENCE [LARGE SCALE GENOMIC DNA]</scope>
    <source>
        <strain evidence="2 3">19197</strain>
    </source>
</reference>
<dbReference type="GO" id="GO:0032259">
    <property type="term" value="P:methylation"/>
    <property type="evidence" value="ECO:0007669"/>
    <property type="project" value="UniProtKB-KW"/>
</dbReference>
<evidence type="ECO:0000313" key="2">
    <source>
        <dbReference type="EMBL" id="MBD3917005.1"/>
    </source>
</evidence>
<keyword evidence="2" id="KW-0489">Methyltransferase</keyword>
<dbReference type="Proteomes" id="UP000649289">
    <property type="component" value="Unassembled WGS sequence"/>
</dbReference>
<dbReference type="GO" id="GO:0008168">
    <property type="term" value="F:methyltransferase activity"/>
    <property type="evidence" value="ECO:0007669"/>
    <property type="project" value="UniProtKB-KW"/>
</dbReference>
<dbReference type="Gene3D" id="3.40.50.150">
    <property type="entry name" value="Vaccinia Virus protein VP39"/>
    <property type="match status" value="1"/>
</dbReference>
<organism evidence="2 3">
    <name type="scientific">Nocardioides hwasunensis</name>
    <dbReference type="NCBI Taxonomy" id="397258"/>
    <lineage>
        <taxon>Bacteria</taxon>
        <taxon>Bacillati</taxon>
        <taxon>Actinomycetota</taxon>
        <taxon>Actinomycetes</taxon>
        <taxon>Propionibacteriales</taxon>
        <taxon>Nocardioidaceae</taxon>
        <taxon>Nocardioides</taxon>
    </lineage>
</organism>
<keyword evidence="2" id="KW-0808">Transferase</keyword>
<sequence length="280" mass="31201">MDSTPSPKPTGAAARATGLARHGVRLAYGAAKTAVDSARSRQLVSTRWVPSEDRWHYHWPEGRVADEGRWKDAQGWATRGFYYGMDDLLFRRYRPRQGDVVFDVGAGDGGETFYLASMVGSSGRVVSIEAAPSPFRRLQDLVSRNAWLQVTPLNVALASEPGTVSISDDPQQWVAGNIFEADGSVDVEAETFDDLCERLGIDEVHWVKMNIEGAEKDALRGMERMAPHIQNFTISCHDFLGTDWGRSKDEVLAWLDAHGFAAEMRGEGDFVQQLYVYAWR</sequence>
<feature type="domain" description="Methyltransferase FkbM" evidence="1">
    <location>
        <begin position="103"/>
        <end position="260"/>
    </location>
</feature>
<evidence type="ECO:0000313" key="3">
    <source>
        <dbReference type="Proteomes" id="UP000649289"/>
    </source>
</evidence>
<proteinExistence type="predicted"/>
<dbReference type="InterPro" id="IPR029063">
    <property type="entry name" value="SAM-dependent_MTases_sf"/>
</dbReference>
<keyword evidence="3" id="KW-1185">Reference proteome</keyword>
<dbReference type="EMBL" id="JACXYY010000010">
    <property type="protein sequence ID" value="MBD3917005.1"/>
    <property type="molecule type" value="Genomic_DNA"/>
</dbReference>
<gene>
    <name evidence="2" type="ORF">IEZ25_20495</name>
</gene>
<accession>A0ABR8MN68</accession>
<dbReference type="PANTHER" id="PTHR34203:SF15">
    <property type="entry name" value="SLL1173 PROTEIN"/>
    <property type="match status" value="1"/>
</dbReference>
<dbReference type="InterPro" id="IPR052514">
    <property type="entry name" value="SAM-dependent_MTase"/>
</dbReference>
<evidence type="ECO:0000259" key="1">
    <source>
        <dbReference type="Pfam" id="PF05050"/>
    </source>
</evidence>
<comment type="caution">
    <text evidence="2">The sequence shown here is derived from an EMBL/GenBank/DDBJ whole genome shotgun (WGS) entry which is preliminary data.</text>
</comment>